<dbReference type="GO" id="GO:0006729">
    <property type="term" value="P:tetrahydrobiopterin biosynthetic process"/>
    <property type="evidence" value="ECO:0007669"/>
    <property type="project" value="UniProtKB-KW"/>
</dbReference>
<comment type="caution">
    <text evidence="9">The sequence shown here is derived from an EMBL/GenBank/DDBJ whole genome shotgun (WGS) entry which is preliminary data.</text>
</comment>
<dbReference type="PANTHER" id="PTHR12589:SF7">
    <property type="entry name" value="6-PYRUVOYL TETRAHYDROBIOPTERIN SYNTHASE"/>
    <property type="match status" value="1"/>
</dbReference>
<evidence type="ECO:0000256" key="5">
    <source>
        <dbReference type="ARBA" id="ARBA00022723"/>
    </source>
</evidence>
<organism evidence="9 10">
    <name type="scientific">Dispira parvispora</name>
    <dbReference type="NCBI Taxonomy" id="1520584"/>
    <lineage>
        <taxon>Eukaryota</taxon>
        <taxon>Fungi</taxon>
        <taxon>Fungi incertae sedis</taxon>
        <taxon>Zoopagomycota</taxon>
        <taxon>Kickxellomycotina</taxon>
        <taxon>Dimargaritomycetes</taxon>
        <taxon>Dimargaritales</taxon>
        <taxon>Dimargaritaceae</taxon>
        <taxon>Dispira</taxon>
    </lineage>
</organism>
<dbReference type="Pfam" id="PF01242">
    <property type="entry name" value="PTPS"/>
    <property type="match status" value="1"/>
</dbReference>
<name>A0A9W8E7V7_9FUNG</name>
<dbReference type="Proteomes" id="UP001150925">
    <property type="component" value="Unassembled WGS sequence"/>
</dbReference>
<feature type="non-terminal residue" evidence="9">
    <location>
        <position position="99"/>
    </location>
</feature>
<gene>
    <name evidence="9" type="ORF">IWQ62_002567</name>
</gene>
<evidence type="ECO:0000256" key="3">
    <source>
        <dbReference type="ARBA" id="ARBA00009164"/>
    </source>
</evidence>
<sequence>PEHSLEITVKGQVNPLTGMVMNITDLKEAIQKAIMDPLDHRNLDTDVEFFQDRPSTTENLAIYIWTNIQTYLPPNLLHRVRIDETDQNRVEYYGPQVTG</sequence>
<evidence type="ECO:0000256" key="7">
    <source>
        <dbReference type="ARBA" id="ARBA00023007"/>
    </source>
</evidence>
<keyword evidence="7" id="KW-0783">Tetrahydrobiopterin biosynthesis</keyword>
<keyword evidence="10" id="KW-1185">Reference proteome</keyword>
<evidence type="ECO:0000256" key="4">
    <source>
        <dbReference type="ARBA" id="ARBA00013100"/>
    </source>
</evidence>
<dbReference type="AlphaFoldDB" id="A0A9W8E7V7"/>
<comment type="similarity">
    <text evidence="3">Belongs to the PTPS family.</text>
</comment>
<comment type="pathway">
    <text evidence="2">Cofactor biosynthesis; tetrahydrobiopterin biosynthesis; tetrahydrobiopterin from 7,8-dihydroneopterin triphosphate: step 1/3.</text>
</comment>
<evidence type="ECO:0000256" key="2">
    <source>
        <dbReference type="ARBA" id="ARBA00005126"/>
    </source>
</evidence>
<dbReference type="SUPFAM" id="SSF55620">
    <property type="entry name" value="Tetrahydrobiopterin biosynthesis enzymes-like"/>
    <property type="match status" value="1"/>
</dbReference>
<dbReference type="InterPro" id="IPR007115">
    <property type="entry name" value="6-PTP_synth/QueD"/>
</dbReference>
<dbReference type="GO" id="GO:0005739">
    <property type="term" value="C:mitochondrion"/>
    <property type="evidence" value="ECO:0007669"/>
    <property type="project" value="TreeGrafter"/>
</dbReference>
<evidence type="ECO:0000313" key="10">
    <source>
        <dbReference type="Proteomes" id="UP001150925"/>
    </source>
</evidence>
<dbReference type="Gene3D" id="3.30.479.10">
    <property type="entry name" value="6-pyruvoyl tetrahydropterin synthase/QueD"/>
    <property type="match status" value="1"/>
</dbReference>
<comment type="cofactor">
    <cofactor evidence="1">
        <name>Zn(2+)</name>
        <dbReference type="ChEBI" id="CHEBI:29105"/>
    </cofactor>
</comment>
<dbReference type="InterPro" id="IPR038418">
    <property type="entry name" value="6-PTP_synth/QueD_sf"/>
</dbReference>
<protein>
    <recommendedName>
        <fullName evidence="4">6-pyruvoyltetrahydropterin synthase</fullName>
        <ecNumber evidence="4">4.2.3.12</ecNumber>
    </recommendedName>
</protein>
<reference evidence="9" key="1">
    <citation type="submission" date="2022-07" db="EMBL/GenBank/DDBJ databases">
        <title>Phylogenomic reconstructions and comparative analyses of Kickxellomycotina fungi.</title>
        <authorList>
            <person name="Reynolds N.K."/>
            <person name="Stajich J.E."/>
            <person name="Barry K."/>
            <person name="Grigoriev I.V."/>
            <person name="Crous P."/>
            <person name="Smith M.E."/>
        </authorList>
    </citation>
    <scope>NUCLEOTIDE SEQUENCE</scope>
    <source>
        <strain evidence="9">RSA 1196</strain>
    </source>
</reference>
<dbReference type="EC" id="4.2.3.12" evidence="4"/>
<evidence type="ECO:0000256" key="6">
    <source>
        <dbReference type="ARBA" id="ARBA00022833"/>
    </source>
</evidence>
<evidence type="ECO:0000256" key="8">
    <source>
        <dbReference type="ARBA" id="ARBA00023239"/>
    </source>
</evidence>
<dbReference type="PANTHER" id="PTHR12589">
    <property type="entry name" value="PYRUVOYL TETRAHYDROBIOPTERIN SYNTHASE"/>
    <property type="match status" value="1"/>
</dbReference>
<dbReference type="GO" id="GO:0003874">
    <property type="term" value="F:6-pyruvoyltetrahydropterin synthase activity"/>
    <property type="evidence" value="ECO:0007669"/>
    <property type="project" value="UniProtKB-EC"/>
</dbReference>
<accession>A0A9W8E7V7</accession>
<proteinExistence type="inferred from homology"/>
<dbReference type="GO" id="GO:0046872">
    <property type="term" value="F:metal ion binding"/>
    <property type="evidence" value="ECO:0007669"/>
    <property type="project" value="UniProtKB-KW"/>
</dbReference>
<keyword evidence="6" id="KW-0862">Zinc</keyword>
<evidence type="ECO:0000313" key="9">
    <source>
        <dbReference type="EMBL" id="KAJ1965843.1"/>
    </source>
</evidence>
<dbReference type="EMBL" id="JANBPY010000563">
    <property type="protein sequence ID" value="KAJ1965843.1"/>
    <property type="molecule type" value="Genomic_DNA"/>
</dbReference>
<keyword evidence="5" id="KW-0479">Metal-binding</keyword>
<dbReference type="OrthoDB" id="14045at2759"/>
<evidence type="ECO:0000256" key="1">
    <source>
        <dbReference type="ARBA" id="ARBA00001947"/>
    </source>
</evidence>
<keyword evidence="8" id="KW-0456">Lyase</keyword>